<dbReference type="Pfam" id="PF02434">
    <property type="entry name" value="Fringe"/>
    <property type="match status" value="1"/>
</dbReference>
<dbReference type="AlphaFoldDB" id="A0ABD3Q2N3"/>
<feature type="region of interest" description="Disordered" evidence="12">
    <location>
        <begin position="540"/>
        <end position="568"/>
    </location>
</feature>
<dbReference type="PANTHER" id="PTHR23033">
    <property type="entry name" value="BETA1,3-GALACTOSYLTRANSFERASE"/>
    <property type="match status" value="1"/>
</dbReference>
<proteinExistence type="inferred from homology"/>
<evidence type="ECO:0000259" key="13">
    <source>
        <dbReference type="Pfam" id="PF02434"/>
    </source>
</evidence>
<comment type="pathway">
    <text evidence="2">Protein modification; protein glycosylation.</text>
</comment>
<dbReference type="Gene3D" id="3.90.550.50">
    <property type="match status" value="1"/>
</dbReference>
<evidence type="ECO:0000256" key="7">
    <source>
        <dbReference type="ARBA" id="ARBA00022692"/>
    </source>
</evidence>
<keyword evidence="5" id="KW-0328">Glycosyltransferase</keyword>
<dbReference type="GO" id="GO:0016020">
    <property type="term" value="C:membrane"/>
    <property type="evidence" value="ECO:0007669"/>
    <property type="project" value="UniProtKB-SubCell"/>
</dbReference>
<organism evidence="15 16">
    <name type="scientific">Cyclotella atomus</name>
    <dbReference type="NCBI Taxonomy" id="382360"/>
    <lineage>
        <taxon>Eukaryota</taxon>
        <taxon>Sar</taxon>
        <taxon>Stramenopiles</taxon>
        <taxon>Ochrophyta</taxon>
        <taxon>Bacillariophyta</taxon>
        <taxon>Coscinodiscophyceae</taxon>
        <taxon>Thalassiosirophycidae</taxon>
        <taxon>Stephanodiscales</taxon>
        <taxon>Stephanodiscaceae</taxon>
        <taxon>Cyclotella</taxon>
    </lineage>
</organism>
<reference evidence="15 16" key="1">
    <citation type="submission" date="2024-10" db="EMBL/GenBank/DDBJ databases">
        <title>Updated reference genomes for cyclostephanoid diatoms.</title>
        <authorList>
            <person name="Roberts W.R."/>
            <person name="Alverson A.J."/>
        </authorList>
    </citation>
    <scope>NUCLEOTIDE SEQUENCE [LARGE SCALE GENOMIC DNA]</scope>
    <source>
        <strain evidence="15 16">AJA010-31</strain>
    </source>
</reference>
<dbReference type="InterPro" id="IPR003378">
    <property type="entry name" value="Fringe-like_glycosylTrfase"/>
</dbReference>
<feature type="region of interest" description="Disordered" evidence="12">
    <location>
        <begin position="1"/>
        <end position="43"/>
    </location>
</feature>
<dbReference type="Pfam" id="PF04577">
    <property type="entry name" value="Glyco_transf_61"/>
    <property type="match status" value="1"/>
</dbReference>
<dbReference type="PANTHER" id="PTHR23033:SF14">
    <property type="entry name" value="GLYCOPROTEIN-N-ACETYLGALACTOSAMINE 3-BETA-GALACTOSYLTRANSFERASE 1-RELATED"/>
    <property type="match status" value="1"/>
</dbReference>
<evidence type="ECO:0000256" key="10">
    <source>
        <dbReference type="ARBA" id="ARBA00022989"/>
    </source>
</evidence>
<keyword evidence="9" id="KW-0735">Signal-anchor</keyword>
<dbReference type="InterPro" id="IPR026050">
    <property type="entry name" value="C1GALT1/C1GALT1_chp1"/>
</dbReference>
<dbReference type="EMBL" id="JALLPJ020000349">
    <property type="protein sequence ID" value="KAL3794593.1"/>
    <property type="molecule type" value="Genomic_DNA"/>
</dbReference>
<keyword evidence="8" id="KW-0547">Nucleotide-binding</keyword>
<keyword evidence="6" id="KW-0808">Transferase</keyword>
<evidence type="ECO:0000256" key="5">
    <source>
        <dbReference type="ARBA" id="ARBA00022676"/>
    </source>
</evidence>
<feature type="domain" description="Glycosyltransferase 61 catalytic" evidence="14">
    <location>
        <begin position="269"/>
        <end position="456"/>
    </location>
</feature>
<dbReference type="Proteomes" id="UP001530400">
    <property type="component" value="Unassembled WGS sequence"/>
</dbReference>
<sequence length="989" mass="111078">MLGLQKRGQAASADQASLRANNQTSNKSSPNGDHITTNQTPIRQSIKIDIHSTQAYSPSPHRIKHKRQNSTLPIMLILTCTFLTMLNLMHQKINQFQLEAKQQTLFRRQTLMSLLFDPKALPQYSNLHGRYTGCIFLNGMLAPHNYNDAVFVDKELDIVNGSGTNLVNRYRLKDYDYEEVKGIVASFNNAFIYGSEPIVYDCHVKFRPGGANALDLNGFGRALEGITMKGVGGGGVNNYQVPLGIPPPPSVGVINGTAVLIAQYWGQRYYHWMSECFPRLALVKDYLDAHPSAKILFFRGDDTKQTILKMIGIDPDRIIEYTSMLTFVEHLIVPTATAEGRIIQRAGGIMNKHLRNAIREMFHIPYNPTWRSSPSVAKAPSIIIQQRSPGGARSMTNGDDLVSAVKKAYPNAVVEVFHHDETIWDAMRMHYGADLVIGPHGAGESNALFMRPGAVMLEIYMKVGMMGPLNWLNPCHNHTSNSVGVKHYYVISKSGDHGTPMEVDIDVVMEKLLEIFPYYSTYVSKNESLSLLNAHRLQEDEKTKDAGNTNEIPYSTPELKAKDVGNVKEIPDSSTAKLEKINPYTSDAMKKNPYLGWQPTFPSPDSSFSWRTCFSIRPTAPVSKLPQECREHPDIFGKAPKVDKNWVPDVTMVRTMLMYGKDQGGHAFPPPLDKELCEDFGVMGDKEEDTNKKCLKETNIKPTGPLNATTVTFDPSNHFGVDGTSGLVTVNAPTLMCMVYTLADAHSSRIQGMRETWAGGCDGFLAFSTESDPRLPAMAIQHDGPEEYDNMWQKSRSIWKFVGKHYIDDFDWFFLGGDDLFVMPHNLKTYLASLMYKDKADPKVDEYYVGRRFSEWGETPFNSGGAGYTLSRATLRKFLTVIDDEEHCSAKKHTSGEDVEIGRCLINYLGINFTDTRDSLGRERFIPFAPGTILTREINEKDWYYMFNTEWGLKSGKDCCAPDSVSFHYLKKAAMVRHVQALLYFCNDD</sequence>
<protein>
    <recommendedName>
        <fullName evidence="4">N-acetylgalactosaminide beta-1,3-galactosyltransferase</fullName>
        <ecNumber evidence="4">2.4.1.122</ecNumber>
    </recommendedName>
</protein>
<evidence type="ECO:0000256" key="6">
    <source>
        <dbReference type="ARBA" id="ARBA00022679"/>
    </source>
</evidence>
<evidence type="ECO:0000256" key="11">
    <source>
        <dbReference type="ARBA" id="ARBA00023136"/>
    </source>
</evidence>
<comment type="caution">
    <text evidence="15">The sequence shown here is derived from an EMBL/GenBank/DDBJ whole genome shotgun (WGS) entry which is preliminary data.</text>
</comment>
<dbReference type="GO" id="GO:0016263">
    <property type="term" value="F:glycoprotein-N-acetylgalactosamine 3-beta-galactosyltransferase activity"/>
    <property type="evidence" value="ECO:0007669"/>
    <property type="project" value="UniProtKB-EC"/>
</dbReference>
<comment type="subcellular location">
    <subcellularLocation>
        <location evidence="1">Membrane</location>
        <topology evidence="1">Single-pass type II membrane protein</topology>
    </subcellularLocation>
</comment>
<evidence type="ECO:0000256" key="2">
    <source>
        <dbReference type="ARBA" id="ARBA00004922"/>
    </source>
</evidence>
<evidence type="ECO:0000256" key="9">
    <source>
        <dbReference type="ARBA" id="ARBA00022968"/>
    </source>
</evidence>
<feature type="compositionally biased region" description="Basic and acidic residues" evidence="12">
    <location>
        <begin position="559"/>
        <end position="568"/>
    </location>
</feature>
<keyword evidence="10" id="KW-1133">Transmembrane helix</keyword>
<feature type="domain" description="Fringe-like glycosyltransferase" evidence="13">
    <location>
        <begin position="734"/>
        <end position="916"/>
    </location>
</feature>
<evidence type="ECO:0000256" key="1">
    <source>
        <dbReference type="ARBA" id="ARBA00004606"/>
    </source>
</evidence>
<keyword evidence="7" id="KW-0812">Transmembrane</keyword>
<dbReference type="EC" id="2.4.1.122" evidence="4"/>
<evidence type="ECO:0000256" key="4">
    <source>
        <dbReference type="ARBA" id="ARBA00012557"/>
    </source>
</evidence>
<evidence type="ECO:0000256" key="3">
    <source>
        <dbReference type="ARBA" id="ARBA00006462"/>
    </source>
</evidence>
<dbReference type="GO" id="GO:0000166">
    <property type="term" value="F:nucleotide binding"/>
    <property type="evidence" value="ECO:0007669"/>
    <property type="project" value="UniProtKB-KW"/>
</dbReference>
<keyword evidence="11" id="KW-0472">Membrane</keyword>
<accession>A0ABD3Q2N3</accession>
<evidence type="ECO:0000313" key="15">
    <source>
        <dbReference type="EMBL" id="KAL3794593.1"/>
    </source>
</evidence>
<evidence type="ECO:0000256" key="12">
    <source>
        <dbReference type="SAM" id="MobiDB-lite"/>
    </source>
</evidence>
<name>A0ABD3Q2N3_9STRA</name>
<comment type="similarity">
    <text evidence="3">Belongs to the glycosyltransferase 31 family. Beta3-Gal-T subfamily.</text>
</comment>
<dbReference type="InterPro" id="IPR049625">
    <property type="entry name" value="Glyco_transf_61_cat"/>
</dbReference>
<evidence type="ECO:0000313" key="16">
    <source>
        <dbReference type="Proteomes" id="UP001530400"/>
    </source>
</evidence>
<keyword evidence="16" id="KW-1185">Reference proteome</keyword>
<gene>
    <name evidence="15" type="ORF">ACHAWO_005438</name>
</gene>
<evidence type="ECO:0000256" key="8">
    <source>
        <dbReference type="ARBA" id="ARBA00022741"/>
    </source>
</evidence>
<evidence type="ECO:0000259" key="14">
    <source>
        <dbReference type="Pfam" id="PF04577"/>
    </source>
</evidence>
<feature type="compositionally biased region" description="Polar residues" evidence="12">
    <location>
        <begin position="12"/>
        <end position="43"/>
    </location>
</feature>